<name>A0A6A4NYJ7_LUPAL</name>
<protein>
    <recommendedName>
        <fullName evidence="3">Reverse transcriptase zinc-binding domain-containing protein</fullName>
    </recommendedName>
</protein>
<dbReference type="EMBL" id="WOCE01000019">
    <property type="protein sequence ID" value="KAE9592429.1"/>
    <property type="molecule type" value="Genomic_DNA"/>
</dbReference>
<dbReference type="PANTHER" id="PTHR36617:SF16">
    <property type="entry name" value="OS04G0516500 PROTEIN"/>
    <property type="match status" value="1"/>
</dbReference>
<sequence>MGSHVGGLRKMFGRKLVMVFKLFWHDIWVGNQSLNMVFPRLFRLALDQNSRVGGNGSWRDDVGAWNVLWRRNLFGRQESLTQNLYDLIHHHSCKRDVLDRWRWGLDVSGDYVVKTTLAQLNHQQPPLGKEIKNC</sequence>
<evidence type="ECO:0008006" key="3">
    <source>
        <dbReference type="Google" id="ProtNLM"/>
    </source>
</evidence>
<organism evidence="1 2">
    <name type="scientific">Lupinus albus</name>
    <name type="common">White lupine</name>
    <name type="synonym">Lupinus termis</name>
    <dbReference type="NCBI Taxonomy" id="3870"/>
    <lineage>
        <taxon>Eukaryota</taxon>
        <taxon>Viridiplantae</taxon>
        <taxon>Streptophyta</taxon>
        <taxon>Embryophyta</taxon>
        <taxon>Tracheophyta</taxon>
        <taxon>Spermatophyta</taxon>
        <taxon>Magnoliopsida</taxon>
        <taxon>eudicotyledons</taxon>
        <taxon>Gunneridae</taxon>
        <taxon>Pentapetalae</taxon>
        <taxon>rosids</taxon>
        <taxon>fabids</taxon>
        <taxon>Fabales</taxon>
        <taxon>Fabaceae</taxon>
        <taxon>Papilionoideae</taxon>
        <taxon>50 kb inversion clade</taxon>
        <taxon>genistoids sensu lato</taxon>
        <taxon>core genistoids</taxon>
        <taxon>Genisteae</taxon>
        <taxon>Lupinus</taxon>
    </lineage>
</organism>
<keyword evidence="2" id="KW-1185">Reference proteome</keyword>
<evidence type="ECO:0000313" key="2">
    <source>
        <dbReference type="Proteomes" id="UP000447434"/>
    </source>
</evidence>
<comment type="caution">
    <text evidence="1">The sequence shown here is derived from an EMBL/GenBank/DDBJ whole genome shotgun (WGS) entry which is preliminary data.</text>
</comment>
<accession>A0A6A4NYJ7</accession>
<dbReference type="AlphaFoldDB" id="A0A6A4NYJ7"/>
<proteinExistence type="predicted"/>
<dbReference type="Proteomes" id="UP000447434">
    <property type="component" value="Chromosome 19"/>
</dbReference>
<dbReference type="OrthoDB" id="1736633at2759"/>
<gene>
    <name evidence="1" type="ORF">Lalb_Chr19g0129201</name>
</gene>
<evidence type="ECO:0000313" key="1">
    <source>
        <dbReference type="EMBL" id="KAE9592429.1"/>
    </source>
</evidence>
<reference evidence="2" key="1">
    <citation type="journal article" date="2020" name="Nat. Commun.">
        <title>Genome sequence of the cluster root forming white lupin.</title>
        <authorList>
            <person name="Hufnagel B."/>
            <person name="Marques A."/>
            <person name="Soriano A."/>
            <person name="Marques L."/>
            <person name="Divol F."/>
            <person name="Doumas P."/>
            <person name="Sallet E."/>
            <person name="Mancinotti D."/>
            <person name="Carrere S."/>
            <person name="Marande W."/>
            <person name="Arribat S."/>
            <person name="Keller J."/>
            <person name="Huneau C."/>
            <person name="Blein T."/>
            <person name="Aime D."/>
            <person name="Laguerre M."/>
            <person name="Taylor J."/>
            <person name="Schubert V."/>
            <person name="Nelson M."/>
            <person name="Geu-Flores F."/>
            <person name="Crespi M."/>
            <person name="Gallardo-Guerrero K."/>
            <person name="Delaux P.-M."/>
            <person name="Salse J."/>
            <person name="Berges H."/>
            <person name="Guyot R."/>
            <person name="Gouzy J."/>
            <person name="Peret B."/>
        </authorList>
    </citation>
    <scope>NUCLEOTIDE SEQUENCE [LARGE SCALE GENOMIC DNA]</scope>
    <source>
        <strain evidence="2">cv. Amiga</strain>
    </source>
</reference>
<dbReference type="PANTHER" id="PTHR36617">
    <property type="entry name" value="PROTEIN, PUTATIVE-RELATED"/>
    <property type="match status" value="1"/>
</dbReference>